<dbReference type="PANTHER" id="PTHR43433">
    <property type="entry name" value="HYDROLASE, ALPHA/BETA FOLD FAMILY PROTEIN"/>
    <property type="match status" value="1"/>
</dbReference>
<protein>
    <submittedName>
        <fullName evidence="2">Alpha/beta hydrolase</fullName>
    </submittedName>
</protein>
<dbReference type="InterPro" id="IPR050471">
    <property type="entry name" value="AB_hydrolase"/>
</dbReference>
<dbReference type="InterPro" id="IPR000073">
    <property type="entry name" value="AB_hydrolase_1"/>
</dbReference>
<dbReference type="SUPFAM" id="SSF53474">
    <property type="entry name" value="alpha/beta-Hydrolases"/>
    <property type="match status" value="1"/>
</dbReference>
<proteinExistence type="predicted"/>
<dbReference type="Pfam" id="PF00561">
    <property type="entry name" value="Abhydrolase_1"/>
    <property type="match status" value="1"/>
</dbReference>
<dbReference type="RefSeq" id="WP_226385242.1">
    <property type="nucleotide sequence ID" value="NZ_JADCKA010000006.1"/>
</dbReference>
<keyword evidence="2" id="KW-0378">Hydrolase</keyword>
<dbReference type="EMBL" id="JADCKA010000006">
    <property type="protein sequence ID" value="MBE5035594.1"/>
    <property type="molecule type" value="Genomic_DNA"/>
</dbReference>
<accession>A0ABR9QXJ0</accession>
<keyword evidence="3" id="KW-1185">Reference proteome</keyword>
<dbReference type="PANTHER" id="PTHR43433:SF4">
    <property type="entry name" value="NON-HEME CHLOROPEROXIDASE-RELATED"/>
    <property type="match status" value="1"/>
</dbReference>
<evidence type="ECO:0000259" key="1">
    <source>
        <dbReference type="Pfam" id="PF00561"/>
    </source>
</evidence>
<name>A0ABR9QXJ0_9FIRM</name>
<evidence type="ECO:0000313" key="2">
    <source>
        <dbReference type="EMBL" id="MBE5035594.1"/>
    </source>
</evidence>
<dbReference type="InterPro" id="IPR029058">
    <property type="entry name" value="AB_hydrolase_fold"/>
</dbReference>
<dbReference type="Proteomes" id="UP001516588">
    <property type="component" value="Unassembled WGS sequence"/>
</dbReference>
<dbReference type="Gene3D" id="3.40.50.1820">
    <property type="entry name" value="alpha/beta hydrolase"/>
    <property type="match status" value="1"/>
</dbReference>
<feature type="domain" description="AB hydrolase-1" evidence="1">
    <location>
        <begin position="20"/>
        <end position="127"/>
    </location>
</feature>
<comment type="caution">
    <text evidence="2">The sequence shown here is derived from an EMBL/GenBank/DDBJ whole genome shotgun (WGS) entry which is preliminary data.</text>
</comment>
<gene>
    <name evidence="2" type="ORF">INF20_04765</name>
</gene>
<evidence type="ECO:0000313" key="3">
    <source>
        <dbReference type="Proteomes" id="UP001516588"/>
    </source>
</evidence>
<sequence length="220" mass="24786">MLITANGIQINYQVKGQGSPMILVHGNGEHGGIFKELTEKLSKHFTVYTPDSRCHGKSQMTDDISYDLMAEDTAAFIKELGLKKPILYGFSDGGIIGLLIATRYPDLLSELIVSGANLFPKGIKWYSLLAWKIRYLFNRKKSIRMMLVEPDIKTRELQKIKIPVHVVAGERDIVSEKHTKLIAQNIPGATLDILPGENHGSYVVHSDKMYDLLKKYIQMQ</sequence>
<reference evidence="2 3" key="1">
    <citation type="submission" date="2020-10" db="EMBL/GenBank/DDBJ databases">
        <title>ChiBAC.</title>
        <authorList>
            <person name="Zenner C."/>
            <person name="Hitch T.C.A."/>
            <person name="Clavel T."/>
        </authorList>
    </citation>
    <scope>NUCLEOTIDE SEQUENCE [LARGE SCALE GENOMIC DNA]</scope>
    <source>
        <strain evidence="2 3">DSM 108706</strain>
    </source>
</reference>
<dbReference type="GO" id="GO:0016787">
    <property type="term" value="F:hydrolase activity"/>
    <property type="evidence" value="ECO:0007669"/>
    <property type="project" value="UniProtKB-KW"/>
</dbReference>
<organism evidence="2 3">
    <name type="scientific">Gallibacter intestinalis</name>
    <dbReference type="NCBI Taxonomy" id="2779356"/>
    <lineage>
        <taxon>Bacteria</taxon>
        <taxon>Bacillati</taxon>
        <taxon>Bacillota</taxon>
        <taxon>Clostridia</taxon>
        <taxon>Eubacteriales</taxon>
        <taxon>Eubacteriaceae</taxon>
        <taxon>Gallibacter</taxon>
    </lineage>
</organism>